<dbReference type="SUPFAM" id="SSF56935">
    <property type="entry name" value="Porins"/>
    <property type="match status" value="1"/>
</dbReference>
<dbReference type="Proteomes" id="UP001596050">
    <property type="component" value="Unassembled WGS sequence"/>
</dbReference>
<dbReference type="PANTHER" id="PTHR34501:SF9">
    <property type="entry name" value="MAJOR OUTER MEMBRANE PROTEIN P.IA"/>
    <property type="match status" value="1"/>
</dbReference>
<evidence type="ECO:0000256" key="3">
    <source>
        <dbReference type="ARBA" id="ARBA00022448"/>
    </source>
</evidence>
<dbReference type="InterPro" id="IPR023614">
    <property type="entry name" value="Porin_dom_sf"/>
</dbReference>
<evidence type="ECO:0000313" key="13">
    <source>
        <dbReference type="EMBL" id="MFC5462686.1"/>
    </source>
</evidence>
<feature type="domain" description="Porin" evidence="12">
    <location>
        <begin position="20"/>
        <end position="338"/>
    </location>
</feature>
<reference evidence="14" key="1">
    <citation type="journal article" date="2019" name="Int. J. Syst. Evol. Microbiol.">
        <title>The Global Catalogue of Microorganisms (GCM) 10K type strain sequencing project: providing services to taxonomists for standard genome sequencing and annotation.</title>
        <authorList>
            <consortium name="The Broad Institute Genomics Platform"/>
            <consortium name="The Broad Institute Genome Sequencing Center for Infectious Disease"/>
            <person name="Wu L."/>
            <person name="Ma J."/>
        </authorList>
    </citation>
    <scope>NUCLEOTIDE SEQUENCE [LARGE SCALE GENOMIC DNA]</scope>
    <source>
        <strain evidence="14">KACC 12649</strain>
    </source>
</reference>
<evidence type="ECO:0000259" key="12">
    <source>
        <dbReference type="Pfam" id="PF13609"/>
    </source>
</evidence>
<evidence type="ECO:0000256" key="10">
    <source>
        <dbReference type="ARBA" id="ARBA00023237"/>
    </source>
</evidence>
<comment type="caution">
    <text evidence="13">The sequence shown here is derived from an EMBL/GenBank/DDBJ whole genome shotgun (WGS) entry which is preliminary data.</text>
</comment>
<keyword evidence="4" id="KW-1134">Transmembrane beta strand</keyword>
<keyword evidence="9" id="KW-0472">Membrane</keyword>
<feature type="signal peptide" evidence="11">
    <location>
        <begin position="1"/>
        <end position="33"/>
    </location>
</feature>
<evidence type="ECO:0000256" key="2">
    <source>
        <dbReference type="ARBA" id="ARBA00011233"/>
    </source>
</evidence>
<sequence>MTTATTTQAGNVCRTALAGAALILAGAAGTAQAQTNVAIYGLVDAAIVGERGGSGGKVTKLTSGASAASRIGFRGTETIGNGLSAFFTLEAGTKIDTGEIDAAGTIFNRQALVGLKGSFGAVALGRQYTPYHNTLVKVIDPFSTGYAGTAKNLFPHFGSNIRTSNTITWASPTVSGIDMELAYSAGEQTSSSAGRQFGSAVGYAMGPLALRLAYNNKNTTVAGANATGRNILLGANYNFGPVKVHAGYGADKGVGSAPLGNPNNPYGGVRPTPSLDGRELLLGFSAPVGAGTLLFSVMHKDDRTAFDQDASSWGVGYLHALSKRTGLYAAYAHINNRNGAGYTVANNTEAGTGHTGYNLGVRHTF</sequence>
<organism evidence="13 14">
    <name type="scientific">Massilia niabensis</name>
    <dbReference type="NCBI Taxonomy" id="544910"/>
    <lineage>
        <taxon>Bacteria</taxon>
        <taxon>Pseudomonadati</taxon>
        <taxon>Pseudomonadota</taxon>
        <taxon>Betaproteobacteria</taxon>
        <taxon>Burkholderiales</taxon>
        <taxon>Oxalobacteraceae</taxon>
        <taxon>Telluria group</taxon>
        <taxon>Massilia</taxon>
    </lineage>
</organism>
<keyword evidence="8" id="KW-0626">Porin</keyword>
<evidence type="ECO:0000256" key="7">
    <source>
        <dbReference type="ARBA" id="ARBA00023065"/>
    </source>
</evidence>
<feature type="chain" id="PRO_5046006796" evidence="11">
    <location>
        <begin position="34"/>
        <end position="365"/>
    </location>
</feature>
<dbReference type="InterPro" id="IPR033900">
    <property type="entry name" value="Gram_neg_porin_domain"/>
</dbReference>
<comment type="subcellular location">
    <subcellularLocation>
        <location evidence="1">Cell outer membrane</location>
        <topology evidence="1">Multi-pass membrane protein</topology>
    </subcellularLocation>
</comment>
<dbReference type="PANTHER" id="PTHR34501">
    <property type="entry name" value="PROTEIN YDDL-RELATED"/>
    <property type="match status" value="1"/>
</dbReference>
<accession>A0ABW0LBG3</accession>
<keyword evidence="5" id="KW-0812">Transmembrane</keyword>
<keyword evidence="6 11" id="KW-0732">Signal</keyword>
<gene>
    <name evidence="13" type="ORF">ACFPN5_23005</name>
</gene>
<dbReference type="InterPro" id="IPR050298">
    <property type="entry name" value="Gram-neg_bact_OMP"/>
</dbReference>
<comment type="subunit">
    <text evidence="2">Homotrimer.</text>
</comment>
<dbReference type="Pfam" id="PF13609">
    <property type="entry name" value="Porin_4"/>
    <property type="match status" value="1"/>
</dbReference>
<keyword evidence="14" id="KW-1185">Reference proteome</keyword>
<dbReference type="RefSeq" id="WP_379786177.1">
    <property type="nucleotide sequence ID" value="NZ_JBHSMU010000018.1"/>
</dbReference>
<evidence type="ECO:0000256" key="11">
    <source>
        <dbReference type="SAM" id="SignalP"/>
    </source>
</evidence>
<keyword evidence="10" id="KW-0998">Cell outer membrane</keyword>
<evidence type="ECO:0000256" key="6">
    <source>
        <dbReference type="ARBA" id="ARBA00022729"/>
    </source>
</evidence>
<name>A0ABW0LBG3_9BURK</name>
<evidence type="ECO:0000256" key="9">
    <source>
        <dbReference type="ARBA" id="ARBA00023136"/>
    </source>
</evidence>
<evidence type="ECO:0000313" key="14">
    <source>
        <dbReference type="Proteomes" id="UP001596050"/>
    </source>
</evidence>
<keyword evidence="7" id="KW-0406">Ion transport</keyword>
<dbReference type="CDD" id="cd00342">
    <property type="entry name" value="gram_neg_porins"/>
    <property type="match status" value="1"/>
</dbReference>
<proteinExistence type="predicted"/>
<evidence type="ECO:0000256" key="1">
    <source>
        <dbReference type="ARBA" id="ARBA00004571"/>
    </source>
</evidence>
<dbReference type="Gene3D" id="2.40.160.10">
    <property type="entry name" value="Porin"/>
    <property type="match status" value="1"/>
</dbReference>
<keyword evidence="3" id="KW-0813">Transport</keyword>
<protein>
    <submittedName>
        <fullName evidence="13">Porin</fullName>
    </submittedName>
</protein>
<dbReference type="EMBL" id="JBHSMU010000018">
    <property type="protein sequence ID" value="MFC5462686.1"/>
    <property type="molecule type" value="Genomic_DNA"/>
</dbReference>
<evidence type="ECO:0000256" key="5">
    <source>
        <dbReference type="ARBA" id="ARBA00022692"/>
    </source>
</evidence>
<evidence type="ECO:0000256" key="8">
    <source>
        <dbReference type="ARBA" id="ARBA00023114"/>
    </source>
</evidence>
<evidence type="ECO:0000256" key="4">
    <source>
        <dbReference type="ARBA" id="ARBA00022452"/>
    </source>
</evidence>